<sequence length="33" mass="3689">MARRKASPISSSTFPLRMLRSSLAVLNLVSDFH</sequence>
<protein>
    <submittedName>
        <fullName evidence="1">Uncharacterized protein</fullName>
    </submittedName>
</protein>
<accession>A0A251PH62</accession>
<gene>
    <name evidence="1" type="ORF">PRUPE_4G005700</name>
</gene>
<evidence type="ECO:0000313" key="2">
    <source>
        <dbReference type="Proteomes" id="UP000006882"/>
    </source>
</evidence>
<reference evidence="1 2" key="1">
    <citation type="journal article" date="2013" name="Nat. Genet.">
        <title>The high-quality draft genome of peach (Prunus persica) identifies unique patterns of genetic diversity, domestication and genome evolution.</title>
        <authorList>
            <consortium name="International Peach Genome Initiative"/>
            <person name="Verde I."/>
            <person name="Abbott A.G."/>
            <person name="Scalabrin S."/>
            <person name="Jung S."/>
            <person name="Shu S."/>
            <person name="Marroni F."/>
            <person name="Zhebentyayeva T."/>
            <person name="Dettori M.T."/>
            <person name="Grimwood J."/>
            <person name="Cattonaro F."/>
            <person name="Zuccolo A."/>
            <person name="Rossini L."/>
            <person name="Jenkins J."/>
            <person name="Vendramin E."/>
            <person name="Meisel L.A."/>
            <person name="Decroocq V."/>
            <person name="Sosinski B."/>
            <person name="Prochnik S."/>
            <person name="Mitros T."/>
            <person name="Policriti A."/>
            <person name="Cipriani G."/>
            <person name="Dondini L."/>
            <person name="Ficklin S."/>
            <person name="Goodstein D.M."/>
            <person name="Xuan P."/>
            <person name="Del Fabbro C."/>
            <person name="Aramini V."/>
            <person name="Copetti D."/>
            <person name="Gonzalez S."/>
            <person name="Horner D.S."/>
            <person name="Falchi R."/>
            <person name="Lucas S."/>
            <person name="Mica E."/>
            <person name="Maldonado J."/>
            <person name="Lazzari B."/>
            <person name="Bielenberg D."/>
            <person name="Pirona R."/>
            <person name="Miculan M."/>
            <person name="Barakat A."/>
            <person name="Testolin R."/>
            <person name="Stella A."/>
            <person name="Tartarini S."/>
            <person name="Tonutti P."/>
            <person name="Arus P."/>
            <person name="Orellana A."/>
            <person name="Wells C."/>
            <person name="Main D."/>
            <person name="Vizzotto G."/>
            <person name="Silva H."/>
            <person name="Salamini F."/>
            <person name="Schmutz J."/>
            <person name="Morgante M."/>
            <person name="Rokhsar D.S."/>
        </authorList>
    </citation>
    <scope>NUCLEOTIDE SEQUENCE [LARGE SCALE GENOMIC DNA]</scope>
    <source>
        <strain evidence="2">cv. Nemared</strain>
    </source>
</reference>
<dbReference type="AlphaFoldDB" id="A0A251PH62"/>
<dbReference type="EMBL" id="CM007654">
    <property type="protein sequence ID" value="ONI09725.1"/>
    <property type="molecule type" value="Genomic_DNA"/>
</dbReference>
<keyword evidence="2" id="KW-1185">Reference proteome</keyword>
<organism evidence="1 2">
    <name type="scientific">Prunus persica</name>
    <name type="common">Peach</name>
    <name type="synonym">Amygdalus persica</name>
    <dbReference type="NCBI Taxonomy" id="3760"/>
    <lineage>
        <taxon>Eukaryota</taxon>
        <taxon>Viridiplantae</taxon>
        <taxon>Streptophyta</taxon>
        <taxon>Embryophyta</taxon>
        <taxon>Tracheophyta</taxon>
        <taxon>Spermatophyta</taxon>
        <taxon>Magnoliopsida</taxon>
        <taxon>eudicotyledons</taxon>
        <taxon>Gunneridae</taxon>
        <taxon>Pentapetalae</taxon>
        <taxon>rosids</taxon>
        <taxon>fabids</taxon>
        <taxon>Rosales</taxon>
        <taxon>Rosaceae</taxon>
        <taxon>Amygdaloideae</taxon>
        <taxon>Amygdaleae</taxon>
        <taxon>Prunus</taxon>
    </lineage>
</organism>
<dbReference type="Gramene" id="ONI09725">
    <property type="protein sequence ID" value="ONI09725"/>
    <property type="gene ID" value="PRUPE_4G005700"/>
</dbReference>
<name>A0A251PH62_PRUPE</name>
<proteinExistence type="predicted"/>
<evidence type="ECO:0000313" key="1">
    <source>
        <dbReference type="EMBL" id="ONI09725.1"/>
    </source>
</evidence>
<dbReference type="Proteomes" id="UP000006882">
    <property type="component" value="Chromosome G4"/>
</dbReference>